<keyword evidence="8" id="KW-1185">Reference proteome</keyword>
<keyword evidence="3 5" id="KW-1133">Transmembrane helix</keyword>
<evidence type="ECO:0000256" key="5">
    <source>
        <dbReference type="SAM" id="Phobius"/>
    </source>
</evidence>
<evidence type="ECO:0000259" key="6">
    <source>
        <dbReference type="Pfam" id="PF01094"/>
    </source>
</evidence>
<organism evidence="7 8">
    <name type="scientific">Gongylonema pulchrum</name>
    <dbReference type="NCBI Taxonomy" id="637853"/>
    <lineage>
        <taxon>Eukaryota</taxon>
        <taxon>Metazoa</taxon>
        <taxon>Ecdysozoa</taxon>
        <taxon>Nematoda</taxon>
        <taxon>Chromadorea</taxon>
        <taxon>Rhabditida</taxon>
        <taxon>Spirurina</taxon>
        <taxon>Spiruromorpha</taxon>
        <taxon>Spiruroidea</taxon>
        <taxon>Gongylonematidae</taxon>
        <taxon>Gongylonema</taxon>
    </lineage>
</organism>
<evidence type="ECO:0000313" key="8">
    <source>
        <dbReference type="Proteomes" id="UP000271098"/>
    </source>
</evidence>
<feature type="domain" description="Receptor ligand binding region" evidence="6">
    <location>
        <begin position="49"/>
        <end position="180"/>
    </location>
</feature>
<gene>
    <name evidence="7" type="ORF">GPUH_LOCUS1255</name>
</gene>
<dbReference type="InterPro" id="IPR028082">
    <property type="entry name" value="Peripla_BP_I"/>
</dbReference>
<comment type="subcellular location">
    <subcellularLocation>
        <location evidence="1">Membrane</location>
    </subcellularLocation>
</comment>
<name>A0A3P6P0J5_9BILA</name>
<proteinExistence type="predicted"/>
<evidence type="ECO:0000256" key="3">
    <source>
        <dbReference type="ARBA" id="ARBA00022989"/>
    </source>
</evidence>
<dbReference type="EMBL" id="UYRT01001462">
    <property type="protein sequence ID" value="VDK29689.1"/>
    <property type="molecule type" value="Genomic_DNA"/>
</dbReference>
<dbReference type="SUPFAM" id="SSF53822">
    <property type="entry name" value="Periplasmic binding protein-like I"/>
    <property type="match status" value="1"/>
</dbReference>
<dbReference type="Gene3D" id="3.40.50.2300">
    <property type="match status" value="1"/>
</dbReference>
<dbReference type="OrthoDB" id="5826794at2759"/>
<keyword evidence="2 5" id="KW-0812">Transmembrane</keyword>
<keyword evidence="4 5" id="KW-0472">Membrane</keyword>
<evidence type="ECO:0000256" key="1">
    <source>
        <dbReference type="ARBA" id="ARBA00004370"/>
    </source>
</evidence>
<evidence type="ECO:0000256" key="2">
    <source>
        <dbReference type="ARBA" id="ARBA00022692"/>
    </source>
</evidence>
<protein>
    <recommendedName>
        <fullName evidence="6">Receptor ligand binding region domain-containing protein</fullName>
    </recommendedName>
</protein>
<sequence>MDHSIAQLDKLSRFLRYIDRWLVILIILYSMIRILVLFGFQILHSDKLSVLFQFLQQASALNMTTSRYSYIFTNMDLFLIEEYINTASSVFECNISGFRIVKTDPLMKTEVGLTSDAVAVVGKALTKLRSDGVHIAAETIVCEEGGVWTGGVYLNRAIRQVEMETSATGILNFNETGQRSMLVLDGIKRINSQFVKKSAWQARARKMANDLDARSNLP</sequence>
<accession>A0A3P6P0J5</accession>
<dbReference type="AlphaFoldDB" id="A0A3P6P0J5"/>
<feature type="transmembrane region" description="Helical" evidence="5">
    <location>
        <begin position="21"/>
        <end position="43"/>
    </location>
</feature>
<dbReference type="InterPro" id="IPR001828">
    <property type="entry name" value="ANF_lig-bd_rcpt"/>
</dbReference>
<evidence type="ECO:0000313" key="7">
    <source>
        <dbReference type="EMBL" id="VDK29689.1"/>
    </source>
</evidence>
<dbReference type="Proteomes" id="UP000271098">
    <property type="component" value="Unassembled WGS sequence"/>
</dbReference>
<dbReference type="GO" id="GO:0016020">
    <property type="term" value="C:membrane"/>
    <property type="evidence" value="ECO:0007669"/>
    <property type="project" value="UniProtKB-SubCell"/>
</dbReference>
<dbReference type="Pfam" id="PF01094">
    <property type="entry name" value="ANF_receptor"/>
    <property type="match status" value="1"/>
</dbReference>
<evidence type="ECO:0000256" key="4">
    <source>
        <dbReference type="ARBA" id="ARBA00023136"/>
    </source>
</evidence>
<reference evidence="7 8" key="1">
    <citation type="submission" date="2018-11" db="EMBL/GenBank/DDBJ databases">
        <authorList>
            <consortium name="Pathogen Informatics"/>
        </authorList>
    </citation>
    <scope>NUCLEOTIDE SEQUENCE [LARGE SCALE GENOMIC DNA]</scope>
</reference>